<gene>
    <name evidence="1" type="ORF">S12H4_02588</name>
</gene>
<organism evidence="1">
    <name type="scientific">marine sediment metagenome</name>
    <dbReference type="NCBI Taxonomy" id="412755"/>
    <lineage>
        <taxon>unclassified sequences</taxon>
        <taxon>metagenomes</taxon>
        <taxon>ecological metagenomes</taxon>
    </lineage>
</organism>
<reference evidence="1" key="1">
    <citation type="journal article" date="2014" name="Front. Microbiol.">
        <title>High frequency of phylogenetically diverse reductive dehalogenase-homologous genes in deep subseafloor sedimentary metagenomes.</title>
        <authorList>
            <person name="Kawai M."/>
            <person name="Futagami T."/>
            <person name="Toyoda A."/>
            <person name="Takaki Y."/>
            <person name="Nishi S."/>
            <person name="Hori S."/>
            <person name="Arai W."/>
            <person name="Tsubouchi T."/>
            <person name="Morono Y."/>
            <person name="Uchiyama I."/>
            <person name="Ito T."/>
            <person name="Fujiyama A."/>
            <person name="Inagaki F."/>
            <person name="Takami H."/>
        </authorList>
    </citation>
    <scope>NUCLEOTIDE SEQUENCE</scope>
    <source>
        <strain evidence="1">Expedition CK06-06</strain>
    </source>
</reference>
<dbReference type="NCBIfam" id="NF003323">
    <property type="entry name" value="PRK04334.1-3"/>
    <property type="match status" value="1"/>
</dbReference>
<evidence type="ECO:0000313" key="1">
    <source>
        <dbReference type="EMBL" id="GAI67242.1"/>
    </source>
</evidence>
<accession>X1QFG8</accession>
<proteinExistence type="predicted"/>
<dbReference type="InterPro" id="IPR003374">
    <property type="entry name" value="ApbE-like_sf"/>
</dbReference>
<protein>
    <submittedName>
        <fullName evidence="1">Uncharacterized protein</fullName>
    </submittedName>
</protein>
<dbReference type="SUPFAM" id="SSF143631">
    <property type="entry name" value="ApbE-like"/>
    <property type="match status" value="1"/>
</dbReference>
<sequence length="274" mass="30118">MIFPQTNKIEYKERKYRNLIEGKDLISFQIKEKESDLFIRTNQELSFYAQQMVLNFRGQIENYINSYPLFKSTLLPYSQDKKAPEIISSMIHAAALCEVGPMAAVAGAIAEFVGKELLNYSSEVIIENGGDIFIKSNKVRKVSIFAGSSPFNQKIILKIESKENYIGICTSSGIVGPSLSFGKADAVTVISDSVLLADAAATTVGNIVKTRKDVEQGLAYAQKIQGVKGAVIIKDDKIGLWGDINFTVVIYLFSYSSDSIHKGIVSSIALSTFL</sequence>
<name>X1QFG8_9ZZZZ</name>
<comment type="caution">
    <text evidence="1">The sequence shown here is derived from an EMBL/GenBank/DDBJ whole genome shotgun (WGS) entry which is preliminary data.</text>
</comment>
<dbReference type="Gene3D" id="3.10.520.10">
    <property type="entry name" value="ApbE-like domains"/>
    <property type="match status" value="1"/>
</dbReference>
<dbReference type="AlphaFoldDB" id="X1QFG8"/>
<dbReference type="EMBL" id="BARW01000649">
    <property type="protein sequence ID" value="GAI67242.1"/>
    <property type="molecule type" value="Genomic_DNA"/>
</dbReference>